<evidence type="ECO:0000313" key="3">
    <source>
        <dbReference type="Proteomes" id="UP001457282"/>
    </source>
</evidence>
<keyword evidence="3" id="KW-1185">Reference proteome</keyword>
<organism evidence="2 3">
    <name type="scientific">Rubus argutus</name>
    <name type="common">Southern blackberry</name>
    <dbReference type="NCBI Taxonomy" id="59490"/>
    <lineage>
        <taxon>Eukaryota</taxon>
        <taxon>Viridiplantae</taxon>
        <taxon>Streptophyta</taxon>
        <taxon>Embryophyta</taxon>
        <taxon>Tracheophyta</taxon>
        <taxon>Spermatophyta</taxon>
        <taxon>Magnoliopsida</taxon>
        <taxon>eudicotyledons</taxon>
        <taxon>Gunneridae</taxon>
        <taxon>Pentapetalae</taxon>
        <taxon>rosids</taxon>
        <taxon>fabids</taxon>
        <taxon>Rosales</taxon>
        <taxon>Rosaceae</taxon>
        <taxon>Rosoideae</taxon>
        <taxon>Rosoideae incertae sedis</taxon>
        <taxon>Rubus</taxon>
    </lineage>
</organism>
<dbReference type="AlphaFoldDB" id="A0AAW1YGV6"/>
<feature type="compositionally biased region" description="Pro residues" evidence="1">
    <location>
        <begin position="25"/>
        <end position="35"/>
    </location>
</feature>
<sequence length="172" mass="19712">MKMKQMEQETGGKCCVKREQVNSPSSPPPPPPPLPRFLAKKSSVVESVTKREIARFWTQKRINEEEHLLAAIKAAARIRARKLSEEDYRLFEESLNDEDNDGKDSDTAVETNVNKDEIRIGIKDWWTKSKYAYLNQPDIESKEPPKRRSSSFVPNCLAYKPTPLYPTSLGVF</sequence>
<dbReference type="Proteomes" id="UP001457282">
    <property type="component" value="Unassembled WGS sequence"/>
</dbReference>
<protein>
    <submittedName>
        <fullName evidence="2">Uncharacterized protein</fullName>
    </submittedName>
</protein>
<feature type="region of interest" description="Disordered" evidence="1">
    <location>
        <begin position="1"/>
        <end position="37"/>
    </location>
</feature>
<gene>
    <name evidence="2" type="ORF">M0R45_003920</name>
</gene>
<dbReference type="PANTHER" id="PTHR33872">
    <property type="entry name" value="DNA POLYMERASE EPSILON CATALYTIC SUBUNIT A"/>
    <property type="match status" value="1"/>
</dbReference>
<proteinExistence type="predicted"/>
<evidence type="ECO:0000313" key="2">
    <source>
        <dbReference type="EMBL" id="KAK9948339.1"/>
    </source>
</evidence>
<dbReference type="EMBL" id="JBEDUW010000001">
    <property type="protein sequence ID" value="KAK9948339.1"/>
    <property type="molecule type" value="Genomic_DNA"/>
</dbReference>
<evidence type="ECO:0000256" key="1">
    <source>
        <dbReference type="SAM" id="MobiDB-lite"/>
    </source>
</evidence>
<comment type="caution">
    <text evidence="2">The sequence shown here is derived from an EMBL/GenBank/DDBJ whole genome shotgun (WGS) entry which is preliminary data.</text>
</comment>
<dbReference type="PANTHER" id="PTHR33872:SF7">
    <property type="entry name" value="OSJNBA0084K11.10-LIKE PROTEIN"/>
    <property type="match status" value="1"/>
</dbReference>
<reference evidence="2 3" key="1">
    <citation type="journal article" date="2023" name="G3 (Bethesda)">
        <title>A chromosome-length genome assembly and annotation of blackberry (Rubus argutus, cv. 'Hillquist').</title>
        <authorList>
            <person name="Bruna T."/>
            <person name="Aryal R."/>
            <person name="Dudchenko O."/>
            <person name="Sargent D.J."/>
            <person name="Mead D."/>
            <person name="Buti M."/>
            <person name="Cavallini A."/>
            <person name="Hytonen T."/>
            <person name="Andres J."/>
            <person name="Pham M."/>
            <person name="Weisz D."/>
            <person name="Mascagni F."/>
            <person name="Usai G."/>
            <person name="Natali L."/>
            <person name="Bassil N."/>
            <person name="Fernandez G.E."/>
            <person name="Lomsadze A."/>
            <person name="Armour M."/>
            <person name="Olukolu B."/>
            <person name="Poorten T."/>
            <person name="Britton C."/>
            <person name="Davik J."/>
            <person name="Ashrafi H."/>
            <person name="Aiden E.L."/>
            <person name="Borodovsky M."/>
            <person name="Worthington M."/>
        </authorList>
    </citation>
    <scope>NUCLEOTIDE SEQUENCE [LARGE SCALE GENOMIC DNA]</scope>
    <source>
        <strain evidence="2">PI 553951</strain>
    </source>
</reference>
<name>A0AAW1YGV6_RUBAR</name>
<accession>A0AAW1YGV6</accession>